<gene>
    <name evidence="1" type="ORF">UFOVP328_23</name>
</gene>
<accession>A0A6J5LS62</accession>
<name>A0A6J5LS62_9CAUD</name>
<sequence length="376" mass="42830">MIKRISRSLSDVANEILHKLKTEHGITDKQLAYLRSRVFNSGYRFPIGGIRVPISVLWIDYEVQRDVIIKTILSLLEKWDNRICQPAACNTHPDLVEIVDAAKNIYKFKKLFVYDAQHRCVTLAILGFEEIYVTVVVDADPKFASYAFRTSNSTVKKIGRPDFHRNNIRLYNLGVEDDETIPAYNLQAQFDRLKIDLVEKPELIPANERQQHYMSHFDYAYKPMGADKTGKVAGQILDAIITAWPGNQKIQNGIYIGLYHMNTVVNSLGKKMPKDWMIQVCLGVAKSFANSEHVEEAASRHAKWISRSNTWNVPEGMFKFMREVYKMNGGTLPIPGDGADFDLNTGVWADATLIPNHAKLYKAPVAKQQVVEYDYS</sequence>
<protein>
    <submittedName>
        <fullName evidence="1">Uncharacterized protein</fullName>
    </submittedName>
</protein>
<reference evidence="1" key="1">
    <citation type="submission" date="2020-04" db="EMBL/GenBank/DDBJ databases">
        <authorList>
            <person name="Chiriac C."/>
            <person name="Salcher M."/>
            <person name="Ghai R."/>
            <person name="Kavagutti S V."/>
        </authorList>
    </citation>
    <scope>NUCLEOTIDE SEQUENCE</scope>
</reference>
<evidence type="ECO:0000313" key="1">
    <source>
        <dbReference type="EMBL" id="CAB4137394.1"/>
    </source>
</evidence>
<proteinExistence type="predicted"/>
<organism evidence="1">
    <name type="scientific">uncultured Caudovirales phage</name>
    <dbReference type="NCBI Taxonomy" id="2100421"/>
    <lineage>
        <taxon>Viruses</taxon>
        <taxon>Duplodnaviria</taxon>
        <taxon>Heunggongvirae</taxon>
        <taxon>Uroviricota</taxon>
        <taxon>Caudoviricetes</taxon>
        <taxon>Peduoviridae</taxon>
        <taxon>Maltschvirus</taxon>
        <taxon>Maltschvirus maltsch</taxon>
    </lineage>
</organism>
<dbReference type="EMBL" id="LR796341">
    <property type="protein sequence ID" value="CAB4137394.1"/>
    <property type="molecule type" value="Genomic_DNA"/>
</dbReference>